<proteinExistence type="evidence at protein level"/>
<name>A0AAA9YHL4_HUMAN</name>
<reference evidence="1" key="4">
    <citation type="submission" date="2025-08" db="UniProtKB">
        <authorList>
            <consortium name="Ensembl"/>
        </authorList>
    </citation>
    <scope>IDENTIFICATION</scope>
</reference>
<reference evidence="1 2" key="1">
    <citation type="journal article" date="2001" name="Nature">
        <title>Initial sequencing and analysis of the human genome.</title>
        <authorList>
            <consortium name="International Human Genome Sequencing Consortium"/>
            <person name="Lander E.S."/>
            <person name="Linton L.M."/>
            <person name="Birren B."/>
            <person name="Nusbaum C."/>
            <person name="Zody M.C."/>
            <person name="Baldwin J."/>
            <person name="Devon K."/>
            <person name="Dewar K."/>
            <person name="Doyle M."/>
            <person name="FitzHugh W."/>
            <person name="Funke R."/>
            <person name="Gage D."/>
            <person name="Harris K."/>
            <person name="Heaford A."/>
            <person name="Howland J."/>
            <person name="Kann L."/>
            <person name="Lehoczky J."/>
            <person name="LeVine R."/>
            <person name="McEwan P."/>
            <person name="McKernan K."/>
            <person name="Meldrim J."/>
            <person name="Mesirov J.P."/>
            <person name="Miranda C."/>
            <person name="Morris W."/>
            <person name="Naylor J."/>
            <person name="Raymond C."/>
            <person name="Rosetti M."/>
            <person name="Santos R."/>
            <person name="Sheridan A."/>
            <person name="Sougnez C."/>
            <person name="Stange-Thomann N."/>
            <person name="Stojanovic N."/>
            <person name="Subramanian A."/>
            <person name="Wyman D."/>
            <person name="Rogers J."/>
            <person name="Sulston J."/>
            <person name="Ainscough R."/>
            <person name="Beck S."/>
            <person name="Bentley D."/>
            <person name="Burton J."/>
            <person name="Clee C."/>
            <person name="Carter N."/>
            <person name="Coulson A."/>
            <person name="Deadman R."/>
            <person name="Deloukas P."/>
            <person name="Dunham A."/>
            <person name="Dunham I."/>
            <person name="Durbin R."/>
            <person name="French L."/>
            <person name="Grafham D."/>
            <person name="Gregory S."/>
            <person name="Hubbard T."/>
            <person name="Humphray S."/>
            <person name="Hunt A."/>
            <person name="Jones M."/>
            <person name="Lloyd C."/>
            <person name="McMurray A."/>
            <person name="Matthews L."/>
            <person name="Mercer S."/>
            <person name="Milne S."/>
            <person name="Mullikin J.C."/>
            <person name="Mungall A."/>
            <person name="Plumb R."/>
            <person name="Ross M."/>
            <person name="Shownkeen R."/>
            <person name="Sims S."/>
            <person name="Waterston R.H."/>
            <person name="Wilson R.K."/>
            <person name="Hillier L.W."/>
            <person name="McPherson J.D."/>
            <person name="Marra M.A."/>
            <person name="Mardis E.R."/>
            <person name="Fulton L.A."/>
            <person name="Chinwalla A.T."/>
            <person name="Pepin K.H."/>
            <person name="Gish W.R."/>
            <person name="Chissoe S.L."/>
            <person name="Wendl M.C."/>
            <person name="Delehaunty K.D."/>
            <person name="Miner T.L."/>
            <person name="Delehaunty A."/>
            <person name="Kramer J.B."/>
            <person name="Cook L.L."/>
            <person name="Fulton R.S."/>
            <person name="Johnson D.L."/>
            <person name="Minx P.J."/>
            <person name="Clifton S.W."/>
            <person name="Hawkins T."/>
            <person name="Branscomb E."/>
            <person name="Predki P."/>
            <person name="Richardson P."/>
            <person name="Wenning S."/>
            <person name="Slezak T."/>
            <person name="Doggett N."/>
            <person name="Cheng J.F."/>
            <person name="Olsen A."/>
            <person name="Lucas S."/>
            <person name="Elkin C."/>
            <person name="Uberbacher E."/>
            <person name="Frazier M."/>
            <person name="Gibbs R.A."/>
            <person name="Muzny D.M."/>
            <person name="Scherer S.E."/>
            <person name="Bouck J.B."/>
            <person name="Sodergren E.J."/>
            <person name="Worley K.C."/>
            <person name="Rives C.M."/>
            <person name="Gorrell J.H."/>
            <person name="Metzker M.L."/>
            <person name="Naylor S.L."/>
            <person name="Kucherlapati R.S."/>
            <person name="Nelson D.L."/>
            <person name="Weinstock G.M."/>
            <person name="Sakaki Y."/>
            <person name="Fujiyama A."/>
            <person name="Hattori M."/>
            <person name="Yada T."/>
            <person name="Toyoda A."/>
            <person name="Itoh T."/>
            <person name="Kawagoe C."/>
            <person name="Watanabe H."/>
            <person name="Totoki Y."/>
            <person name="Taylor T."/>
            <person name="Weissenbach J."/>
            <person name="Heilig R."/>
            <person name="Saurin W."/>
            <person name="Artiguenave F."/>
            <person name="Brottier P."/>
            <person name="Bruls T."/>
            <person name="Pelletier E."/>
            <person name="Robert C."/>
            <person name="Wincker P."/>
            <person name="Smith D.R."/>
            <person name="Doucette-Stamm L."/>
            <person name="Rubenfield M."/>
            <person name="Weinstock K."/>
            <person name="Lee H.M."/>
            <person name="Dubois J."/>
            <person name="Rosenthal A."/>
            <person name="Platzer M."/>
            <person name="Nyakatura G."/>
            <person name="Taudien S."/>
            <person name="Rump A."/>
            <person name="Yang H."/>
            <person name="Yu J."/>
            <person name="Wang J."/>
            <person name="Huang G."/>
            <person name="Gu J."/>
            <person name="Hood L."/>
            <person name="Rowen L."/>
            <person name="Madan A."/>
            <person name="Qin S."/>
            <person name="Davis R.W."/>
            <person name="Federspiel N.A."/>
            <person name="Abola A.P."/>
            <person name="Proctor M.J."/>
            <person name="Myers R.M."/>
            <person name="Schmutz J."/>
            <person name="Dickson M."/>
            <person name="Grimwood J."/>
            <person name="Cox D.R."/>
            <person name="Olson M.V."/>
            <person name="Kaul R."/>
            <person name="Raymond C."/>
            <person name="Shimizu N."/>
            <person name="Kawasaki K."/>
            <person name="Minoshima S."/>
            <person name="Evans G.A."/>
            <person name="Athanasiou M."/>
            <person name="Schultz R."/>
            <person name="Roe B.A."/>
            <person name="Chen F."/>
            <person name="Pan H."/>
            <person name="Ramser J."/>
            <person name="Lehrach H."/>
            <person name="Reinhardt R."/>
            <person name="McCombie W.R."/>
            <person name="de la Bastide M."/>
            <person name="Dedhia N."/>
            <person name="Blocker H."/>
            <person name="Hornischer K."/>
            <person name="Nordsiek G."/>
            <person name="Agarwala R."/>
            <person name="Aravind L."/>
            <person name="Bailey J.A."/>
            <person name="Bateman A."/>
            <person name="Batzoglou S."/>
            <person name="Birney E."/>
            <person name="Bork P."/>
            <person name="Brown D.G."/>
            <person name="Burge C.B."/>
            <person name="Cerutti L."/>
            <person name="Chen H.C."/>
            <person name="Church D."/>
            <person name="Clamp M."/>
            <person name="Copley R.R."/>
            <person name="Doerks T."/>
            <person name="Eddy S.R."/>
            <person name="Eichler E.E."/>
            <person name="Furey T.S."/>
            <person name="Galagan J."/>
            <person name="Gilbert J.G."/>
            <person name="Harmon C."/>
            <person name="Hayashizaki Y."/>
            <person name="Haussler D."/>
            <person name="Hermjakob H."/>
            <person name="Hokamp K."/>
            <person name="Jang W."/>
            <person name="Johnson L.S."/>
            <person name="Jones T.A."/>
            <person name="Kasif S."/>
            <person name="Kaspryzk A."/>
            <person name="Kennedy S."/>
            <person name="Kent W.J."/>
            <person name="Kitts P."/>
            <person name="Koonin E.V."/>
            <person name="Korf I."/>
            <person name="Kulp D."/>
            <person name="Lancet D."/>
            <person name="Lowe T.M."/>
            <person name="McLysaght A."/>
            <person name="Mikkelsen T."/>
            <person name="Moran J.V."/>
            <person name="Mulder N."/>
            <person name="Pollara V.J."/>
            <person name="Ponting C.P."/>
            <person name="Schuler G."/>
            <person name="Schultz J."/>
            <person name="Slater G."/>
            <person name="Smit A.F."/>
            <person name="Stupka E."/>
            <person name="Szustakowski J."/>
            <person name="Thierry-Mieg D."/>
            <person name="Thierry-Mieg J."/>
            <person name="Wagner L."/>
            <person name="Wallis J."/>
            <person name="Wheeler R."/>
            <person name="Williams A."/>
            <person name="Wolf Y.I."/>
            <person name="Wolfe K.H."/>
            <person name="Yang S.P."/>
            <person name="Yeh R.F."/>
            <person name="Collins F."/>
            <person name="Guyer M.S."/>
            <person name="Peterson J."/>
            <person name="Felsenfeld A."/>
            <person name="Wetterstrand K.A."/>
            <person name="Patrinos A."/>
            <person name="Morgan M.J."/>
            <person name="de Jong P."/>
            <person name="Catanese J.J."/>
            <person name="Osoegawa K."/>
            <person name="Shizuya H."/>
            <person name="Choi S."/>
            <person name="Chen Y.J."/>
        </authorList>
    </citation>
    <scope>NUCLEOTIDE SEQUENCE [LARGE SCALE GENOMIC DNA]</scope>
</reference>
<dbReference type="HGNC" id="HGNC:572">
    <property type="gene designation" value="AP4B1"/>
</dbReference>
<reference evidence="1 2" key="2">
    <citation type="journal article" date="2004" name="Nature">
        <title>Finishing the euchromatic sequence of the human genome.</title>
        <authorList>
            <consortium name="International Human Genome Sequencing Consortium"/>
        </authorList>
    </citation>
    <scope>NUCLEOTIDE SEQUENCE [LARGE SCALE GENOMIC DNA]</scope>
</reference>
<protein>
    <submittedName>
        <fullName evidence="1">Adaptor related protein complex 4 subunit beta 1</fullName>
    </submittedName>
</protein>
<reference evidence="1 2" key="3">
    <citation type="journal article" date="2006" name="Nature">
        <title>The DNA sequence and biological annotation of human chromosome 1.</title>
        <authorList>
            <person name="Gregory S.G."/>
            <person name="Barlow K.F."/>
            <person name="McLay K.E."/>
            <person name="Kaul R."/>
            <person name="Swarbreck D."/>
            <person name="Dunham A."/>
            <person name="Scott C.E."/>
            <person name="Howe K.L."/>
            <person name="Woodfine K."/>
            <person name="Spencer C.C."/>
            <person name="Jones M.C."/>
            <person name="Gillson C."/>
            <person name="Searle S."/>
            <person name="Zhou Y."/>
            <person name="Kokocinski F."/>
            <person name="McDonald L."/>
            <person name="Evans R."/>
            <person name="Phillips K."/>
            <person name="Atkinson A."/>
            <person name="Cooper R."/>
            <person name="Jones C."/>
            <person name="Hall R.E."/>
            <person name="Andrews T.D."/>
            <person name="Lloyd C."/>
            <person name="Ainscough R."/>
            <person name="Almeida J.P."/>
            <person name="Ambrose K.D."/>
            <person name="Anderson F."/>
            <person name="Andrew R.W."/>
            <person name="Ashwell R.I."/>
            <person name="Aubin K."/>
            <person name="Babbage A.K."/>
            <person name="Bagguley C.L."/>
            <person name="Bailey J."/>
            <person name="Beasley H."/>
            <person name="Bethel G."/>
            <person name="Bird C.P."/>
            <person name="Bray-Allen S."/>
            <person name="Brown J.Y."/>
            <person name="Brown A.J."/>
            <person name="Buckley D."/>
            <person name="Burton J."/>
            <person name="Bye J."/>
            <person name="Carder C."/>
            <person name="Chapman J.C."/>
            <person name="Clark S.Y."/>
            <person name="Clarke G."/>
            <person name="Clee C."/>
            <person name="Cobley V."/>
            <person name="Collier R.E."/>
            <person name="Corby N."/>
            <person name="Coville G.J."/>
            <person name="Davies J."/>
            <person name="Deadman R."/>
            <person name="Dunn M."/>
            <person name="Earthrowl M."/>
            <person name="Ellington A.G."/>
            <person name="Errington H."/>
            <person name="Frankish A."/>
            <person name="Frankland J."/>
            <person name="French L."/>
            <person name="Garner P."/>
            <person name="Garnett J."/>
            <person name="Gay L."/>
            <person name="Ghori M.R."/>
            <person name="Gibson R."/>
            <person name="Gilby L.M."/>
            <person name="Gillett W."/>
            <person name="Glithero R.J."/>
            <person name="Grafham D.V."/>
            <person name="Griffiths C."/>
            <person name="Griffiths-Jones S."/>
            <person name="Grocock R."/>
            <person name="Hammond S."/>
            <person name="Harrison E.S."/>
            <person name="Hart E."/>
            <person name="Haugen E."/>
            <person name="Heath P.D."/>
            <person name="Holmes S."/>
            <person name="Holt K."/>
            <person name="Howden P.J."/>
            <person name="Hunt A.R."/>
            <person name="Hunt S.E."/>
            <person name="Hunter G."/>
            <person name="Isherwood J."/>
            <person name="James R."/>
            <person name="Johnson C."/>
            <person name="Johnson D."/>
            <person name="Joy A."/>
            <person name="Kay M."/>
            <person name="Kershaw J.K."/>
            <person name="Kibukawa M."/>
            <person name="Kimberley A.M."/>
            <person name="King A."/>
            <person name="Knights A.J."/>
            <person name="Lad H."/>
            <person name="Laird G."/>
            <person name="Lawlor S."/>
            <person name="Leongamornlert D.A."/>
            <person name="Lloyd D.M."/>
            <person name="Loveland J."/>
            <person name="Lovell J."/>
            <person name="Lush M.J."/>
            <person name="Lyne R."/>
            <person name="Martin S."/>
            <person name="Mashreghi-Mohammadi M."/>
            <person name="Matthews L."/>
            <person name="Matthews N.S."/>
            <person name="McLaren S."/>
            <person name="Milne S."/>
            <person name="Mistry S."/>
            <person name="Moore M.J."/>
            <person name="Nickerson T."/>
            <person name="O'Dell C.N."/>
            <person name="Oliver K."/>
            <person name="Palmeiri A."/>
            <person name="Palmer S.A."/>
            <person name="Parker A."/>
            <person name="Patel D."/>
            <person name="Pearce A.V."/>
            <person name="Peck A.I."/>
            <person name="Pelan S."/>
            <person name="Phelps K."/>
            <person name="Phillimore B.J."/>
            <person name="Plumb R."/>
            <person name="Rajan J."/>
            <person name="Raymond C."/>
            <person name="Rouse G."/>
            <person name="Saenphimmachak C."/>
            <person name="Sehra H.K."/>
            <person name="Sheridan E."/>
            <person name="Shownkeen R."/>
            <person name="Sims S."/>
            <person name="Skuce C.D."/>
            <person name="Smith M."/>
            <person name="Steward C."/>
            <person name="Subramanian S."/>
            <person name="Sycamore N."/>
            <person name="Tracey A."/>
            <person name="Tromans A."/>
            <person name="Van Helmond Z."/>
            <person name="Wall M."/>
            <person name="Wallis J.M."/>
            <person name="White S."/>
            <person name="Whitehead S.L."/>
            <person name="Wilkinson J.E."/>
            <person name="Willey D.L."/>
            <person name="Williams H."/>
            <person name="Wilming L."/>
            <person name="Wray P.W."/>
            <person name="Wu Z."/>
            <person name="Coulson A."/>
            <person name="Vaudin M."/>
            <person name="Sulston J.E."/>
            <person name="Durbin R."/>
            <person name="Hubbard T."/>
            <person name="Wooster R."/>
            <person name="Dunham I."/>
            <person name="Carter N.P."/>
            <person name="McVean G."/>
            <person name="Ross M.T."/>
            <person name="Harrow J."/>
            <person name="Olson M.V."/>
            <person name="Beck S."/>
            <person name="Rogers J."/>
            <person name="Bentley D.R."/>
            <person name="Banerjee R."/>
            <person name="Bryant S.P."/>
            <person name="Burford D.C."/>
            <person name="Burrill W.D."/>
            <person name="Clegg S.M."/>
            <person name="Dhami P."/>
            <person name="Dovey O."/>
            <person name="Faulkner L.M."/>
            <person name="Gribble S.M."/>
            <person name="Langford C.F."/>
            <person name="Pandian R.D."/>
            <person name="Porter K.M."/>
            <person name="Prigmore E."/>
        </authorList>
    </citation>
    <scope>NUCLEOTIDE SEQUENCE [LARGE SCALE GENOMIC DNA]</scope>
</reference>
<dbReference type="Proteomes" id="UP000005640">
    <property type="component" value="Chromosome 1"/>
</dbReference>
<evidence type="ECO:0000313" key="2">
    <source>
        <dbReference type="Proteomes" id="UP000005640"/>
    </source>
</evidence>
<dbReference type="EMBL" id="AL137856">
    <property type="status" value="NOT_ANNOTATED_CDS"/>
    <property type="molecule type" value="Genomic_DNA"/>
</dbReference>
<evidence type="ECO:0007829" key="3">
    <source>
        <dbReference type="PeptideAtlas" id="A0AAA9YHL4"/>
    </source>
</evidence>
<dbReference type="GeneTree" id="ENSGT00940000157025"/>
<dbReference type="OpenTargets" id="ENSG00000134262"/>
<gene>
    <name evidence="1" type="primary">AP4B1</name>
</gene>
<keyword evidence="3 4" id="KW-1267">Proteomics identification</keyword>
<dbReference type="AlphaFoldDB" id="A0AAA9YHL4"/>
<organism evidence="1 2">
    <name type="scientific">Homo sapiens</name>
    <name type="common">Human</name>
    <dbReference type="NCBI Taxonomy" id="9606"/>
    <lineage>
        <taxon>Eukaryota</taxon>
        <taxon>Metazoa</taxon>
        <taxon>Chordata</taxon>
        <taxon>Craniata</taxon>
        <taxon>Vertebrata</taxon>
        <taxon>Euteleostomi</taxon>
        <taxon>Mammalia</taxon>
        <taxon>Eutheria</taxon>
        <taxon>Euarchontoglires</taxon>
        <taxon>Primates</taxon>
        <taxon>Haplorrhini</taxon>
        <taxon>Catarrhini</taxon>
        <taxon>Hominidae</taxon>
        <taxon>Homo</taxon>
    </lineage>
</organism>
<reference evidence="1" key="5">
    <citation type="submission" date="2025-09" db="UniProtKB">
        <authorList>
            <consortium name="Ensembl"/>
        </authorList>
    </citation>
    <scope>IDENTIFICATION</scope>
</reference>
<keyword evidence="2" id="KW-1185">Reference proteome</keyword>
<sequence>MPYLGSEDVVKELKKALCNPHIQADRLRYRNVIQRVIRSGSPGHQYAVQRLLRPQSNGARAGVTEHV</sequence>
<evidence type="ECO:0007829" key="4">
    <source>
        <dbReference type="ProteomicsDB" id="A0AAA9YHL4"/>
    </source>
</evidence>
<dbReference type="Ensembl" id="ENST00000489092.6">
    <property type="protein sequence ID" value="ENSP00000518884.1"/>
    <property type="gene ID" value="ENSG00000134262.15"/>
</dbReference>
<accession>A0AAA9YHL4</accession>
<dbReference type="Ensembl" id="ENST00000489092.6">
    <property type="protein sequence ID" value="ENSP00000518884.1"/>
    <property type="gene ID" value="ENSG00000134262.16"/>
</dbReference>
<evidence type="ECO:0000313" key="1">
    <source>
        <dbReference type="Ensembl" id="ENSP00000518884.1"/>
    </source>
</evidence>